<evidence type="ECO:0000256" key="10">
    <source>
        <dbReference type="ARBA" id="ARBA00023136"/>
    </source>
</evidence>
<feature type="region of interest" description="Disordered" evidence="13">
    <location>
        <begin position="1190"/>
        <end position="1213"/>
    </location>
</feature>
<keyword evidence="4 14" id="KW-0812">Transmembrane</keyword>
<dbReference type="PRINTS" id="PR00169">
    <property type="entry name" value="KCHANNEL"/>
</dbReference>
<evidence type="ECO:0000313" key="17">
    <source>
        <dbReference type="Proteomes" id="UP000009168"/>
    </source>
</evidence>
<dbReference type="RefSeq" id="XP_001026992.2">
    <property type="nucleotide sequence ID" value="XM_001026992.2"/>
</dbReference>
<feature type="transmembrane region" description="Helical" evidence="14">
    <location>
        <begin position="491"/>
        <end position="515"/>
    </location>
</feature>
<evidence type="ECO:0000256" key="14">
    <source>
        <dbReference type="SAM" id="Phobius"/>
    </source>
</evidence>
<gene>
    <name evidence="16" type="ORF">TTHERM_00689890</name>
</gene>
<dbReference type="eggNOG" id="KOG1545">
    <property type="taxonomic scope" value="Eukaryota"/>
</dbReference>
<evidence type="ECO:0000256" key="13">
    <source>
        <dbReference type="SAM" id="MobiDB-lite"/>
    </source>
</evidence>
<dbReference type="GO" id="GO:0008076">
    <property type="term" value="C:voltage-gated potassium channel complex"/>
    <property type="evidence" value="ECO:0007669"/>
    <property type="project" value="InterPro"/>
</dbReference>
<feature type="coiled-coil region" evidence="12">
    <location>
        <begin position="1377"/>
        <end position="1426"/>
    </location>
</feature>
<dbReference type="PANTHER" id="PTHR11537">
    <property type="entry name" value="VOLTAGE-GATED POTASSIUM CHANNEL"/>
    <property type="match status" value="1"/>
</dbReference>
<dbReference type="STRING" id="312017.I7M4G0"/>
<keyword evidence="8 14" id="KW-1133">Transmembrane helix</keyword>
<feature type="transmembrane region" description="Helical" evidence="14">
    <location>
        <begin position="598"/>
        <end position="619"/>
    </location>
</feature>
<evidence type="ECO:0000256" key="3">
    <source>
        <dbReference type="ARBA" id="ARBA00022538"/>
    </source>
</evidence>
<keyword evidence="5" id="KW-0631">Potassium channel</keyword>
<evidence type="ECO:0000256" key="4">
    <source>
        <dbReference type="ARBA" id="ARBA00022692"/>
    </source>
</evidence>
<evidence type="ECO:0000256" key="5">
    <source>
        <dbReference type="ARBA" id="ARBA00022826"/>
    </source>
</evidence>
<dbReference type="OrthoDB" id="300598at2759"/>
<sequence>MKQGIAQYKMDQIDFRKNSFQQNMNQECNIQQFEQFHQKLKQDQQGQDDFNSQQGIINQKQRQMFLRQQSLNPFQENSIYSVQDQFKKTFFRKCRTISKYPSVISQQRSSSSNTSQIYNQNKEQSQKIKFSHGQDIDLDSIFNENRKEKISRIANKPEFFSENEWKNIPDDFEEEYYNSNGGNQPIKNNILASRLQSSARQQGNNNSLKSSFQQYNNRNSQNILNANLVNDSTQQIQLRYQNIINDNYRDKDKNDDKSIYQQQQLNNSCIQFIKEIKQRSKSEDTKKVKVTYTNNVTENLNQLYKYQKNMPEIFKNQKINSIFSSKYEQKTNNIKTKNFISKSLQDIGKQKIIQNNQNERFKTEPHLQILENINSQEQKNNIKIVNRQNATNKDKDEQSQGISLFEKINIIRRWIFLTFEDPSYSFFSKMICFFLQITIALSCLIFILNTVYLTSDTEQNLTDGINFNSNSDSTDSSNLSSQSTNDISQSVINYAIFSIYAEFIVSIIFTIDLFLRLVCCSSFGIPVKAYLKQPVNLIDLISIIPFYIVLIFQQTQVKQLYILRIVRLLRIIRVFKLSKYIKGFSILYKALQRSYKQLIFVLNLILIIALFASTLIYYLENHLTNSSLQLSDIDQSLKIESIPQSFWFTLATMSTVGYGDKIPNTILGKLVAMCIAFVGNALMIGLPIAIISYDFQVIYKEQKEMERFKSIKNKSIEQIKKLQNSAHASFKKFYSAQMTQENDNKEKSTNEQIQINQSFEISPQNNQNVKYKNRNQQNDIIQNSNFNQALNGSFLIDEMVNQKPEQIFNVNKQQQNYQQNKNDIQNYQNSQGTIQKQNIQNFQNTFLQSKKGEKSINNQNQTDSQYRIGDKQKIHFKRTVSQFDGQEQENIQKTEQNDEYEAQIIYMANRLKQISKTNKAIRELTFQISKMSYVVTLDIAKLYQTFSQEKKLQTNNQKERSDIAYMAQKCESTKNSLLKQRFNSIIAFQKSVNNNLSTKISLNQFMQLNQASFSKKGTLTLNSNSQVFQENRNPKSAKYFNSQKLSQNQNQVNQKFISESIPRSQHYYQKEKNFESSNFKQSFQEINDINAIKQNLMNQSNSQKNRSKSEFYRRFSEVNIQNKFSQQKAIYKLDEAEELSEKNNQCQFSDCQSENFADDELLEEEYGQVKLQNKYIQNLHFIKQLSQQSKSKSKEFKHKKNIQNEQNISNLNQNTSLIYSNSKKSKNSTKQDSQVKQSQNSEFNVEASIINNAQNIQKQFNNELNSSNLNCVNKQESLLNKNYLNKFNKKYDQMKNYLQKIDVFEDNNLTDQVSKVSHKISKKIEDDSLNDVQIDKMNIKKIPSQQQIHFRNNLNENENPQNLGQVEQRLYVQQGDNNQLSQQKNRKASQLQNIIQDLLLNVSLDIQEQEEQKSVHIKSIRNIENQQQFKNFIKGDFSKELYYKLPQSQFQ</sequence>
<dbReference type="Gene3D" id="1.20.120.350">
    <property type="entry name" value="Voltage-gated potassium channels. Chain C"/>
    <property type="match status" value="1"/>
</dbReference>
<evidence type="ECO:0000256" key="6">
    <source>
        <dbReference type="ARBA" id="ARBA00022882"/>
    </source>
</evidence>
<name>I7M4G0_TETTS</name>
<reference evidence="17" key="1">
    <citation type="journal article" date="2006" name="PLoS Biol.">
        <title>Macronuclear genome sequence of the ciliate Tetrahymena thermophila, a model eukaryote.</title>
        <authorList>
            <person name="Eisen J.A."/>
            <person name="Coyne R.S."/>
            <person name="Wu M."/>
            <person name="Wu D."/>
            <person name="Thiagarajan M."/>
            <person name="Wortman J.R."/>
            <person name="Badger J.H."/>
            <person name="Ren Q."/>
            <person name="Amedeo P."/>
            <person name="Jones K.M."/>
            <person name="Tallon L.J."/>
            <person name="Delcher A.L."/>
            <person name="Salzberg S.L."/>
            <person name="Silva J.C."/>
            <person name="Haas B.J."/>
            <person name="Majoros W.H."/>
            <person name="Farzad M."/>
            <person name="Carlton J.M."/>
            <person name="Smith R.K. Jr."/>
            <person name="Garg J."/>
            <person name="Pearlman R.E."/>
            <person name="Karrer K.M."/>
            <person name="Sun L."/>
            <person name="Manning G."/>
            <person name="Elde N.C."/>
            <person name="Turkewitz A.P."/>
            <person name="Asai D.J."/>
            <person name="Wilkes D.E."/>
            <person name="Wang Y."/>
            <person name="Cai H."/>
            <person name="Collins K."/>
            <person name="Stewart B.A."/>
            <person name="Lee S.R."/>
            <person name="Wilamowska K."/>
            <person name="Weinberg Z."/>
            <person name="Ruzzo W.L."/>
            <person name="Wloga D."/>
            <person name="Gaertig J."/>
            <person name="Frankel J."/>
            <person name="Tsao C.-C."/>
            <person name="Gorovsky M.A."/>
            <person name="Keeling P.J."/>
            <person name="Waller R.F."/>
            <person name="Patron N.J."/>
            <person name="Cherry J.M."/>
            <person name="Stover N.A."/>
            <person name="Krieger C.J."/>
            <person name="del Toro C."/>
            <person name="Ryder H.F."/>
            <person name="Williamson S.C."/>
            <person name="Barbeau R.A."/>
            <person name="Hamilton E.P."/>
            <person name="Orias E."/>
        </authorList>
    </citation>
    <scope>NUCLEOTIDE SEQUENCE [LARGE SCALE GENOMIC DNA]</scope>
    <source>
        <strain evidence="17">SB210</strain>
    </source>
</reference>
<evidence type="ECO:0000256" key="7">
    <source>
        <dbReference type="ARBA" id="ARBA00022958"/>
    </source>
</evidence>
<feature type="compositionally biased region" description="Polar residues" evidence="13">
    <location>
        <begin position="1203"/>
        <end position="1213"/>
    </location>
</feature>
<proteinExistence type="predicted"/>
<dbReference type="SUPFAM" id="SSF81324">
    <property type="entry name" value="Voltage-gated potassium channels"/>
    <property type="match status" value="1"/>
</dbReference>
<dbReference type="GO" id="GO:0001508">
    <property type="term" value="P:action potential"/>
    <property type="evidence" value="ECO:0007669"/>
    <property type="project" value="TreeGrafter"/>
</dbReference>
<feature type="domain" description="Ion transport" evidence="15">
    <location>
        <begin position="431"/>
        <end position="702"/>
    </location>
</feature>
<dbReference type="InterPro" id="IPR005821">
    <property type="entry name" value="Ion_trans_dom"/>
</dbReference>
<dbReference type="Pfam" id="PF00520">
    <property type="entry name" value="Ion_trans"/>
    <property type="match status" value="1"/>
</dbReference>
<keyword evidence="7" id="KW-0630">Potassium</keyword>
<comment type="subcellular location">
    <subcellularLocation>
        <location evidence="1">Membrane</location>
        <topology evidence="1">Multi-pass membrane protein</topology>
    </subcellularLocation>
</comment>
<dbReference type="EMBL" id="GG662260">
    <property type="protein sequence ID" value="EAS06750.2"/>
    <property type="molecule type" value="Genomic_DNA"/>
</dbReference>
<dbReference type="InterPro" id="IPR027359">
    <property type="entry name" value="Volt_channel_dom_sf"/>
</dbReference>
<feature type="compositionally biased region" description="Low complexity" evidence="13">
    <location>
        <begin position="102"/>
        <end position="121"/>
    </location>
</feature>
<keyword evidence="6" id="KW-0851">Voltage-gated channel</keyword>
<evidence type="ECO:0000313" key="16">
    <source>
        <dbReference type="EMBL" id="EAS06750.2"/>
    </source>
</evidence>
<dbReference type="KEGG" id="tet:TTHERM_00689890"/>
<dbReference type="GO" id="GO:0005249">
    <property type="term" value="F:voltage-gated potassium channel activity"/>
    <property type="evidence" value="ECO:0007669"/>
    <property type="project" value="InterPro"/>
</dbReference>
<keyword evidence="17" id="KW-1185">Reference proteome</keyword>
<dbReference type="Gene3D" id="1.10.287.70">
    <property type="match status" value="1"/>
</dbReference>
<dbReference type="PANTHER" id="PTHR11537:SF254">
    <property type="entry name" value="POTASSIUM VOLTAGE-GATED CHANNEL PROTEIN SHAB"/>
    <property type="match status" value="1"/>
</dbReference>
<evidence type="ECO:0000256" key="12">
    <source>
        <dbReference type="SAM" id="Coils"/>
    </source>
</evidence>
<keyword evidence="3" id="KW-0633">Potassium transport</keyword>
<keyword evidence="10 14" id="KW-0472">Membrane</keyword>
<keyword evidence="11" id="KW-0407">Ion channel</keyword>
<feature type="region of interest" description="Disordered" evidence="13">
    <location>
        <begin position="102"/>
        <end position="129"/>
    </location>
</feature>
<organism evidence="16 17">
    <name type="scientific">Tetrahymena thermophila (strain SB210)</name>
    <dbReference type="NCBI Taxonomy" id="312017"/>
    <lineage>
        <taxon>Eukaryota</taxon>
        <taxon>Sar</taxon>
        <taxon>Alveolata</taxon>
        <taxon>Ciliophora</taxon>
        <taxon>Intramacronucleata</taxon>
        <taxon>Oligohymenophorea</taxon>
        <taxon>Hymenostomatida</taxon>
        <taxon>Tetrahymenina</taxon>
        <taxon>Tetrahymenidae</taxon>
        <taxon>Tetrahymena</taxon>
    </lineage>
</organism>
<evidence type="ECO:0000256" key="2">
    <source>
        <dbReference type="ARBA" id="ARBA00022448"/>
    </source>
</evidence>
<dbReference type="GeneID" id="7836976"/>
<keyword evidence="12" id="KW-0175">Coiled coil</keyword>
<evidence type="ECO:0000256" key="9">
    <source>
        <dbReference type="ARBA" id="ARBA00023065"/>
    </source>
</evidence>
<feature type="transmembrane region" description="Helical" evidence="14">
    <location>
        <begin position="535"/>
        <end position="553"/>
    </location>
</feature>
<accession>I7M4G0</accession>
<evidence type="ECO:0000256" key="8">
    <source>
        <dbReference type="ARBA" id="ARBA00022989"/>
    </source>
</evidence>
<feature type="transmembrane region" description="Helical" evidence="14">
    <location>
        <begin position="670"/>
        <end position="693"/>
    </location>
</feature>
<dbReference type="InterPro" id="IPR028325">
    <property type="entry name" value="VG_K_chnl"/>
</dbReference>
<keyword evidence="9" id="KW-0406">Ion transport</keyword>
<feature type="transmembrane region" description="Helical" evidence="14">
    <location>
        <begin position="431"/>
        <end position="453"/>
    </location>
</feature>
<dbReference type="InParanoid" id="I7M4G0"/>
<evidence type="ECO:0000259" key="15">
    <source>
        <dbReference type="Pfam" id="PF00520"/>
    </source>
</evidence>
<keyword evidence="2" id="KW-0813">Transport</keyword>
<feature type="transmembrane region" description="Helical" evidence="14">
    <location>
        <begin position="639"/>
        <end position="658"/>
    </location>
</feature>
<protein>
    <submittedName>
        <fullName evidence="16">Cation channel family protein</fullName>
    </submittedName>
</protein>
<evidence type="ECO:0000256" key="1">
    <source>
        <dbReference type="ARBA" id="ARBA00004141"/>
    </source>
</evidence>
<evidence type="ECO:0000256" key="11">
    <source>
        <dbReference type="ARBA" id="ARBA00023303"/>
    </source>
</evidence>
<dbReference type="Proteomes" id="UP000009168">
    <property type="component" value="Unassembled WGS sequence"/>
</dbReference>